<proteinExistence type="predicted"/>
<keyword evidence="1" id="KW-0812">Transmembrane</keyword>
<organism evidence="2 3">
    <name type="scientific">Aphis glycines</name>
    <name type="common">Soybean aphid</name>
    <dbReference type="NCBI Taxonomy" id="307491"/>
    <lineage>
        <taxon>Eukaryota</taxon>
        <taxon>Metazoa</taxon>
        <taxon>Ecdysozoa</taxon>
        <taxon>Arthropoda</taxon>
        <taxon>Hexapoda</taxon>
        <taxon>Insecta</taxon>
        <taxon>Pterygota</taxon>
        <taxon>Neoptera</taxon>
        <taxon>Paraneoptera</taxon>
        <taxon>Hemiptera</taxon>
        <taxon>Sternorrhyncha</taxon>
        <taxon>Aphidomorpha</taxon>
        <taxon>Aphidoidea</taxon>
        <taxon>Aphididae</taxon>
        <taxon>Aphidini</taxon>
        <taxon>Aphis</taxon>
        <taxon>Aphis</taxon>
    </lineage>
</organism>
<evidence type="ECO:0000313" key="3">
    <source>
        <dbReference type="Proteomes" id="UP000475862"/>
    </source>
</evidence>
<dbReference type="EMBL" id="VYZN01000060">
    <property type="protein sequence ID" value="KAE9525469.1"/>
    <property type="molecule type" value="Genomic_DNA"/>
</dbReference>
<keyword evidence="1" id="KW-0472">Membrane</keyword>
<gene>
    <name evidence="2" type="ORF">AGLY_014269</name>
</gene>
<dbReference type="AlphaFoldDB" id="A0A6G0T4C1"/>
<protein>
    <submittedName>
        <fullName evidence="2">Uncharacterized protein</fullName>
    </submittedName>
</protein>
<feature type="transmembrane region" description="Helical" evidence="1">
    <location>
        <begin position="6"/>
        <end position="26"/>
    </location>
</feature>
<evidence type="ECO:0000313" key="2">
    <source>
        <dbReference type="EMBL" id="KAE9525469.1"/>
    </source>
</evidence>
<keyword evidence="3" id="KW-1185">Reference proteome</keyword>
<reference evidence="2 3" key="1">
    <citation type="submission" date="2019-08" db="EMBL/GenBank/DDBJ databases">
        <title>The genome of the soybean aphid Biotype 1, its phylome, world population structure and adaptation to the North American continent.</title>
        <authorList>
            <person name="Giordano R."/>
            <person name="Donthu R.K."/>
            <person name="Hernandez A.G."/>
            <person name="Wright C.L."/>
            <person name="Zimin A.V."/>
        </authorList>
    </citation>
    <scope>NUCLEOTIDE SEQUENCE [LARGE SCALE GENOMIC DNA]</scope>
    <source>
        <tissue evidence="2">Whole aphids</tissue>
    </source>
</reference>
<sequence>MSGTSSFYFLIMVLTVFSVVTIFTFPRIKKHIIISRAFKPLCVSSSSYKIRCRISSGLRYSSNKTSIPNNSYALYLLLKFERHILLIGDSPLMTVFTTRSSKLSHNFLTSMLRSFSIYVHNDRNVLNFNHITKIIIPEANRTSPFFSTTYLYDQFEKYPENGGGAIPQKASTIGGVTPQ</sequence>
<evidence type="ECO:0000256" key="1">
    <source>
        <dbReference type="SAM" id="Phobius"/>
    </source>
</evidence>
<dbReference type="Proteomes" id="UP000475862">
    <property type="component" value="Unassembled WGS sequence"/>
</dbReference>
<name>A0A6G0T4C1_APHGL</name>
<keyword evidence="1" id="KW-1133">Transmembrane helix</keyword>
<accession>A0A6G0T4C1</accession>
<comment type="caution">
    <text evidence="2">The sequence shown here is derived from an EMBL/GenBank/DDBJ whole genome shotgun (WGS) entry which is preliminary data.</text>
</comment>